<dbReference type="SUPFAM" id="SSF159234">
    <property type="entry name" value="FomD-like"/>
    <property type="match status" value="1"/>
</dbReference>
<dbReference type="InterPro" id="IPR050212">
    <property type="entry name" value="Ntdp-like"/>
</dbReference>
<accession>A0ABW5RET2</accession>
<comment type="caution">
    <text evidence="3">The sequence shown here is derived from an EMBL/GenBank/DDBJ whole genome shotgun (WGS) entry which is preliminary data.</text>
</comment>
<evidence type="ECO:0000313" key="4">
    <source>
        <dbReference type="Proteomes" id="UP001597497"/>
    </source>
</evidence>
<dbReference type="Gene3D" id="2.40.380.10">
    <property type="entry name" value="FomD-like"/>
    <property type="match status" value="1"/>
</dbReference>
<dbReference type="PANTHER" id="PTHR39159">
    <property type="match status" value="1"/>
</dbReference>
<keyword evidence="4" id="KW-1185">Reference proteome</keyword>
<evidence type="ECO:0000256" key="1">
    <source>
        <dbReference type="ARBA" id="ARBA00022801"/>
    </source>
</evidence>
<proteinExistence type="predicted"/>
<sequence length="186" mass="21852">MMSGYVPYMIKSFKHDGHLHRMWKENWLLGGELLTPEHREAGLFILINDHTPIQEANGNEWVSRIPGVSFFVPGSWFNVVALMEASGIRYYCNIASPPYSDGRCMTYIDYDLDVVVSHDKQVHIVDEEEYEHHKLKYHYSPLVQKKVQAGLNRLLERIELRQAPFHDDTVRAYYSAWRAWRNRGLE</sequence>
<keyword evidence="1" id="KW-0378">Hydrolase</keyword>
<feature type="domain" description="DUF402" evidence="2">
    <location>
        <begin position="41"/>
        <end position="160"/>
    </location>
</feature>
<evidence type="ECO:0000313" key="3">
    <source>
        <dbReference type="EMBL" id="MFD2673585.1"/>
    </source>
</evidence>
<dbReference type="InterPro" id="IPR007295">
    <property type="entry name" value="DUF402"/>
</dbReference>
<dbReference type="EMBL" id="JBHUMM010000045">
    <property type="protein sequence ID" value="MFD2673585.1"/>
    <property type="molecule type" value="Genomic_DNA"/>
</dbReference>
<dbReference type="Proteomes" id="UP001597497">
    <property type="component" value="Unassembled WGS sequence"/>
</dbReference>
<organism evidence="3 4">
    <name type="scientific">Marinicrinis sediminis</name>
    <dbReference type="NCBI Taxonomy" id="1652465"/>
    <lineage>
        <taxon>Bacteria</taxon>
        <taxon>Bacillati</taxon>
        <taxon>Bacillota</taxon>
        <taxon>Bacilli</taxon>
        <taxon>Bacillales</taxon>
        <taxon>Paenibacillaceae</taxon>
    </lineage>
</organism>
<gene>
    <name evidence="3" type="ORF">ACFSUC_18710</name>
</gene>
<protein>
    <submittedName>
        <fullName evidence="3">DUF402 domain-containing protein</fullName>
    </submittedName>
</protein>
<dbReference type="PANTHER" id="PTHR39159:SF1">
    <property type="entry name" value="UPF0374 PROTEIN YGAC"/>
    <property type="match status" value="1"/>
</dbReference>
<dbReference type="RefSeq" id="WP_379931171.1">
    <property type="nucleotide sequence ID" value="NZ_JBHUMM010000045.1"/>
</dbReference>
<name>A0ABW5RET2_9BACL</name>
<evidence type="ECO:0000259" key="2">
    <source>
        <dbReference type="Pfam" id="PF04167"/>
    </source>
</evidence>
<dbReference type="InterPro" id="IPR035930">
    <property type="entry name" value="FomD-like_sf"/>
</dbReference>
<reference evidence="4" key="1">
    <citation type="journal article" date="2019" name="Int. J. Syst. Evol. Microbiol.">
        <title>The Global Catalogue of Microorganisms (GCM) 10K type strain sequencing project: providing services to taxonomists for standard genome sequencing and annotation.</title>
        <authorList>
            <consortium name="The Broad Institute Genomics Platform"/>
            <consortium name="The Broad Institute Genome Sequencing Center for Infectious Disease"/>
            <person name="Wu L."/>
            <person name="Ma J."/>
        </authorList>
    </citation>
    <scope>NUCLEOTIDE SEQUENCE [LARGE SCALE GENOMIC DNA]</scope>
    <source>
        <strain evidence="4">KCTC 33676</strain>
    </source>
</reference>
<dbReference type="Pfam" id="PF04167">
    <property type="entry name" value="DUF402"/>
    <property type="match status" value="1"/>
</dbReference>